<evidence type="ECO:0000256" key="1">
    <source>
        <dbReference type="SAM" id="Phobius"/>
    </source>
</evidence>
<protein>
    <submittedName>
        <fullName evidence="2">Uncharacterized protein</fullName>
    </submittedName>
</protein>
<dbReference type="AlphaFoldDB" id="A0AAD4W3Y3"/>
<keyword evidence="1" id="KW-1133">Transmembrane helix</keyword>
<dbReference type="EMBL" id="JAJFAZ020000003">
    <property type="protein sequence ID" value="KAI5336480.1"/>
    <property type="molecule type" value="Genomic_DNA"/>
</dbReference>
<feature type="transmembrane region" description="Helical" evidence="1">
    <location>
        <begin position="20"/>
        <end position="38"/>
    </location>
</feature>
<keyword evidence="3" id="KW-1185">Reference proteome</keyword>
<keyword evidence="1" id="KW-0812">Transmembrane</keyword>
<comment type="caution">
    <text evidence="2">The sequence shown here is derived from an EMBL/GenBank/DDBJ whole genome shotgun (WGS) entry which is preliminary data.</text>
</comment>
<accession>A0AAD4W3Y3</accession>
<evidence type="ECO:0000313" key="3">
    <source>
        <dbReference type="Proteomes" id="UP001054821"/>
    </source>
</evidence>
<reference evidence="2 3" key="1">
    <citation type="journal article" date="2022" name="G3 (Bethesda)">
        <title>Whole-genome sequence and methylome profiling of the almond [Prunus dulcis (Mill.) D.A. Webb] cultivar 'Nonpareil'.</title>
        <authorList>
            <person name="D'Amico-Willman K.M."/>
            <person name="Ouma W.Z."/>
            <person name="Meulia T."/>
            <person name="Sideli G.M."/>
            <person name="Gradziel T.M."/>
            <person name="Fresnedo-Ramirez J."/>
        </authorList>
    </citation>
    <scope>NUCLEOTIDE SEQUENCE [LARGE SCALE GENOMIC DNA]</scope>
    <source>
        <strain evidence="2">Clone GOH B32 T37-40</strain>
    </source>
</reference>
<proteinExistence type="predicted"/>
<name>A0AAD4W3Y3_PRUDU</name>
<dbReference type="Proteomes" id="UP001054821">
    <property type="component" value="Chromosome 3"/>
</dbReference>
<gene>
    <name evidence="2" type="ORF">L3X38_015747</name>
</gene>
<keyword evidence="1" id="KW-0472">Membrane</keyword>
<sequence length="130" mass="14695">MHQATPLVELSLSTRSPSAVFNSISLTSLLFLLLIVSLQTHLTSIFVLQSAPLLLRWCVGRCIWNLTHLTVPVQQFPANLGGLFCLFAPNPQRANQNLFIFHLKLHFIQAAVTQIFTGSQWWADERKIKL</sequence>
<evidence type="ECO:0000313" key="2">
    <source>
        <dbReference type="EMBL" id="KAI5336480.1"/>
    </source>
</evidence>
<organism evidence="2 3">
    <name type="scientific">Prunus dulcis</name>
    <name type="common">Almond</name>
    <name type="synonym">Amygdalus dulcis</name>
    <dbReference type="NCBI Taxonomy" id="3755"/>
    <lineage>
        <taxon>Eukaryota</taxon>
        <taxon>Viridiplantae</taxon>
        <taxon>Streptophyta</taxon>
        <taxon>Embryophyta</taxon>
        <taxon>Tracheophyta</taxon>
        <taxon>Spermatophyta</taxon>
        <taxon>Magnoliopsida</taxon>
        <taxon>eudicotyledons</taxon>
        <taxon>Gunneridae</taxon>
        <taxon>Pentapetalae</taxon>
        <taxon>rosids</taxon>
        <taxon>fabids</taxon>
        <taxon>Rosales</taxon>
        <taxon>Rosaceae</taxon>
        <taxon>Amygdaloideae</taxon>
        <taxon>Amygdaleae</taxon>
        <taxon>Prunus</taxon>
    </lineage>
</organism>